<organism evidence="2 3">
    <name type="scientific">Pomacea canaliculata</name>
    <name type="common">Golden apple snail</name>
    <dbReference type="NCBI Taxonomy" id="400727"/>
    <lineage>
        <taxon>Eukaryota</taxon>
        <taxon>Metazoa</taxon>
        <taxon>Spiralia</taxon>
        <taxon>Lophotrochozoa</taxon>
        <taxon>Mollusca</taxon>
        <taxon>Gastropoda</taxon>
        <taxon>Caenogastropoda</taxon>
        <taxon>Architaenioglossa</taxon>
        <taxon>Ampullarioidea</taxon>
        <taxon>Ampullariidae</taxon>
        <taxon>Pomacea</taxon>
    </lineage>
</organism>
<keyword evidence="3" id="KW-1185">Reference proteome</keyword>
<dbReference type="GO" id="GO:0016706">
    <property type="term" value="F:2-oxoglutarate-dependent dioxygenase activity"/>
    <property type="evidence" value="ECO:0007669"/>
    <property type="project" value="TreeGrafter"/>
</dbReference>
<feature type="transmembrane region" description="Helical" evidence="1">
    <location>
        <begin position="59"/>
        <end position="77"/>
    </location>
</feature>
<dbReference type="Proteomes" id="UP000245119">
    <property type="component" value="Linkage Group LG12"/>
</dbReference>
<dbReference type="STRING" id="400727.A0A2T7NI42"/>
<gene>
    <name evidence="2" type="ORF">C0Q70_19002</name>
</gene>
<dbReference type="EMBL" id="PZQS01000012">
    <property type="protein sequence ID" value="PVD20841.1"/>
    <property type="molecule type" value="Genomic_DNA"/>
</dbReference>
<dbReference type="PANTHER" id="PTHR12480">
    <property type="entry name" value="ARGININE DEMETHYLASE AND LYSYL-HYDROXYLASE JMJD"/>
    <property type="match status" value="1"/>
</dbReference>
<accession>A0A2T7NI42</accession>
<evidence type="ECO:0000313" key="2">
    <source>
        <dbReference type="EMBL" id="PVD20841.1"/>
    </source>
</evidence>
<evidence type="ECO:0000313" key="3">
    <source>
        <dbReference type="Proteomes" id="UP000245119"/>
    </source>
</evidence>
<dbReference type="PANTHER" id="PTHR12480:SF19">
    <property type="entry name" value="CUPIN-LIKE DOMAIN-CONTAINING PROTEIN"/>
    <property type="match status" value="1"/>
</dbReference>
<sequence length="285" mass="33304">MAGKDLEKPSPVVLFRDLREKARQLGLRDQDVSGLPALAEIQCGVKNYFLQAAKRSFKYLLFLACTLAIVWLLDWPVHNERIIRMWFHFRGLPSEDIELERCLLRTPDILSDALRPPLDCAFCRNVTSVHKVENISPEDFEERYAYSGQPVIVTDATRNWSALDAFSFEFFQQVYSQDSLELKNVENNCQFFPYKTTFRNLREVMQMEPRRARMEDSSEPWYIGWSNCDSSAGNVLRQHYQRPYFLPRVSESSKTDWIFMGSPGYGAHMHVSTHTRTHTHTHRAR</sequence>
<evidence type="ECO:0000256" key="1">
    <source>
        <dbReference type="SAM" id="Phobius"/>
    </source>
</evidence>
<dbReference type="OrthoDB" id="10063099at2759"/>
<proteinExistence type="predicted"/>
<keyword evidence="1" id="KW-0472">Membrane</keyword>
<dbReference type="AlphaFoldDB" id="A0A2T7NI42"/>
<name>A0A2T7NI42_POMCA</name>
<dbReference type="SUPFAM" id="SSF51197">
    <property type="entry name" value="Clavaminate synthase-like"/>
    <property type="match status" value="1"/>
</dbReference>
<comment type="caution">
    <text evidence="2">The sequence shown here is derived from an EMBL/GenBank/DDBJ whole genome shotgun (WGS) entry which is preliminary data.</text>
</comment>
<evidence type="ECO:0008006" key="4">
    <source>
        <dbReference type="Google" id="ProtNLM"/>
    </source>
</evidence>
<keyword evidence="1" id="KW-1133">Transmembrane helix</keyword>
<keyword evidence="1" id="KW-0812">Transmembrane</keyword>
<dbReference type="Gene3D" id="2.60.120.650">
    <property type="entry name" value="Cupin"/>
    <property type="match status" value="1"/>
</dbReference>
<reference evidence="2 3" key="1">
    <citation type="submission" date="2018-04" db="EMBL/GenBank/DDBJ databases">
        <title>The genome of golden apple snail Pomacea canaliculata provides insight into stress tolerance and invasive adaptation.</title>
        <authorList>
            <person name="Liu C."/>
            <person name="Liu B."/>
            <person name="Ren Y."/>
            <person name="Zhang Y."/>
            <person name="Wang H."/>
            <person name="Li S."/>
            <person name="Jiang F."/>
            <person name="Yin L."/>
            <person name="Zhang G."/>
            <person name="Qian W."/>
            <person name="Fan W."/>
        </authorList>
    </citation>
    <scope>NUCLEOTIDE SEQUENCE [LARGE SCALE GENOMIC DNA]</scope>
    <source>
        <strain evidence="2">SZHN2017</strain>
        <tissue evidence="2">Muscle</tissue>
    </source>
</reference>
<protein>
    <recommendedName>
        <fullName evidence="4">Cupin-like domain-containing protein</fullName>
    </recommendedName>
</protein>
<dbReference type="InterPro" id="IPR050910">
    <property type="entry name" value="JMJD6_ArgDemeth/LysHydrox"/>
</dbReference>